<proteinExistence type="predicted"/>
<evidence type="ECO:0000313" key="1">
    <source>
        <dbReference type="EMBL" id="AWN35961.1"/>
    </source>
</evidence>
<accession>A0A2U8VRA4</accession>
<organism evidence="1 2">
    <name type="scientific">Methylobacterium radiodurans</name>
    <dbReference type="NCBI Taxonomy" id="2202828"/>
    <lineage>
        <taxon>Bacteria</taxon>
        <taxon>Pseudomonadati</taxon>
        <taxon>Pseudomonadota</taxon>
        <taxon>Alphaproteobacteria</taxon>
        <taxon>Hyphomicrobiales</taxon>
        <taxon>Methylobacteriaceae</taxon>
        <taxon>Methylobacterium</taxon>
    </lineage>
</organism>
<dbReference type="KEGG" id="meti:DK427_09640"/>
<keyword evidence="2" id="KW-1185">Reference proteome</keyword>
<name>A0A2U8VRA4_9HYPH</name>
<sequence>MLLGLDLPTAAHDICSAGAERVEPCPLPGLGFAGLPVAPSDRLVWILWAARSRTRIGAVAGCNLFAFGLRSRSTLVLSLGEAFALSSRCHIACLGGGLALRARDLGTVALGLCLALLHKRNLSQPLGLDAAVRCRSIDLPLRFFFLATLLLLDRKPFRVAALDQRRNHRAEARQAESHRAP</sequence>
<evidence type="ECO:0000313" key="2">
    <source>
        <dbReference type="Proteomes" id="UP000246058"/>
    </source>
</evidence>
<gene>
    <name evidence="1" type="ORF">DK427_09640</name>
</gene>
<dbReference type="EMBL" id="CP029551">
    <property type="protein sequence ID" value="AWN35961.1"/>
    <property type="molecule type" value="Genomic_DNA"/>
</dbReference>
<dbReference type="Proteomes" id="UP000246058">
    <property type="component" value="Chromosome"/>
</dbReference>
<protein>
    <submittedName>
        <fullName evidence="1">Uncharacterized protein</fullName>
    </submittedName>
</protein>
<reference evidence="1 2" key="1">
    <citation type="submission" date="2018-05" db="EMBL/GenBank/DDBJ databases">
        <title>Complete Genome Sequence of Methylobacterium sp. 17Sr1-43.</title>
        <authorList>
            <person name="Srinivasan S."/>
        </authorList>
    </citation>
    <scope>NUCLEOTIDE SEQUENCE [LARGE SCALE GENOMIC DNA]</scope>
    <source>
        <strain evidence="1 2">17Sr1-43</strain>
    </source>
</reference>
<dbReference type="AlphaFoldDB" id="A0A2U8VRA4"/>